<accession>A0A1N7MTW4</accession>
<dbReference type="Gene3D" id="2.115.10.20">
    <property type="entry name" value="Glycosyl hydrolase domain, family 43"/>
    <property type="match status" value="1"/>
</dbReference>
<keyword evidence="2" id="KW-0858">Xylan degradation</keyword>
<feature type="site" description="Important for catalytic activity, responsible for pKa modulation of the active site Glu and correct orientation of both the proton donor and substrate" evidence="6">
    <location>
        <position position="176"/>
    </location>
</feature>
<dbReference type="InterPro" id="IPR008979">
    <property type="entry name" value="Galactose-bd-like_sf"/>
</dbReference>
<keyword evidence="2" id="KW-0624">Polysaccharide degradation</keyword>
<dbReference type="GO" id="GO:0045493">
    <property type="term" value="P:xylan catabolic process"/>
    <property type="evidence" value="ECO:0007669"/>
    <property type="project" value="UniProtKB-KW"/>
</dbReference>
<organism evidence="9 10">
    <name type="scientific">Belliella pelovolcani</name>
    <dbReference type="NCBI Taxonomy" id="529505"/>
    <lineage>
        <taxon>Bacteria</taxon>
        <taxon>Pseudomonadati</taxon>
        <taxon>Bacteroidota</taxon>
        <taxon>Cytophagia</taxon>
        <taxon>Cytophagales</taxon>
        <taxon>Cyclobacteriaceae</taxon>
        <taxon>Belliella</taxon>
    </lineage>
</organism>
<evidence type="ECO:0000256" key="2">
    <source>
        <dbReference type="ARBA" id="ARBA00022651"/>
    </source>
</evidence>
<evidence type="ECO:0000256" key="3">
    <source>
        <dbReference type="ARBA" id="ARBA00022801"/>
    </source>
</evidence>
<evidence type="ECO:0000259" key="8">
    <source>
        <dbReference type="Pfam" id="PF03422"/>
    </source>
</evidence>
<evidence type="ECO:0000256" key="5">
    <source>
        <dbReference type="ARBA" id="ARBA00023295"/>
    </source>
</evidence>
<reference evidence="10" key="1">
    <citation type="submission" date="2017-01" db="EMBL/GenBank/DDBJ databases">
        <authorList>
            <person name="Varghese N."/>
            <person name="Submissions S."/>
        </authorList>
    </citation>
    <scope>NUCLEOTIDE SEQUENCE [LARGE SCALE GENOMIC DNA]</scope>
    <source>
        <strain evidence="10">DSM 46698</strain>
    </source>
</reference>
<dbReference type="PANTHER" id="PTHR43772:SF2">
    <property type="entry name" value="PUTATIVE (AFU_ORTHOLOGUE AFUA_2G04480)-RELATED"/>
    <property type="match status" value="1"/>
</dbReference>
<evidence type="ECO:0000256" key="7">
    <source>
        <dbReference type="RuleBase" id="RU361187"/>
    </source>
</evidence>
<dbReference type="EMBL" id="FTOP01000007">
    <property type="protein sequence ID" value="SIS89299.1"/>
    <property type="molecule type" value="Genomic_DNA"/>
</dbReference>
<dbReference type="Gene3D" id="2.60.120.260">
    <property type="entry name" value="Galactose-binding domain-like"/>
    <property type="match status" value="1"/>
</dbReference>
<protein>
    <submittedName>
        <fullName evidence="9">Carbohydrate binding module (Family 6)</fullName>
    </submittedName>
</protein>
<feature type="domain" description="CBM6" evidence="8">
    <location>
        <begin position="376"/>
        <end position="465"/>
    </location>
</feature>
<evidence type="ECO:0000256" key="6">
    <source>
        <dbReference type="PIRSR" id="PIRSR606710-2"/>
    </source>
</evidence>
<dbReference type="PANTHER" id="PTHR43772">
    <property type="entry name" value="ENDO-1,4-BETA-XYLANASE"/>
    <property type="match status" value="1"/>
</dbReference>
<dbReference type="InterPro" id="IPR006710">
    <property type="entry name" value="Glyco_hydro_43"/>
</dbReference>
<evidence type="ECO:0000256" key="4">
    <source>
        <dbReference type="ARBA" id="ARBA00023277"/>
    </source>
</evidence>
<gene>
    <name evidence="9" type="ORF">SAMN05421761_107118</name>
</gene>
<dbReference type="AlphaFoldDB" id="A0A1N7MTW4"/>
<dbReference type="InterPro" id="IPR052176">
    <property type="entry name" value="Glycosyl_Hydrlase_43_Enz"/>
</dbReference>
<dbReference type="Pfam" id="PF04616">
    <property type="entry name" value="Glyco_hydro_43"/>
    <property type="match status" value="1"/>
</dbReference>
<keyword evidence="5 7" id="KW-0326">Glycosidase</keyword>
<keyword evidence="10" id="KW-1185">Reference proteome</keyword>
<keyword evidence="3 7" id="KW-0378">Hydrolase</keyword>
<dbReference type="CDD" id="cd04084">
    <property type="entry name" value="CBM6_xylanase-like"/>
    <property type="match status" value="1"/>
</dbReference>
<dbReference type="InterPro" id="IPR023296">
    <property type="entry name" value="Glyco_hydro_beta-prop_sf"/>
</dbReference>
<evidence type="ECO:0000256" key="1">
    <source>
        <dbReference type="ARBA" id="ARBA00009865"/>
    </source>
</evidence>
<dbReference type="GO" id="GO:0004553">
    <property type="term" value="F:hydrolase activity, hydrolyzing O-glycosyl compounds"/>
    <property type="evidence" value="ECO:0007669"/>
    <property type="project" value="InterPro"/>
</dbReference>
<comment type="similarity">
    <text evidence="1 7">Belongs to the glycosyl hydrolase 43 family.</text>
</comment>
<dbReference type="GO" id="GO:0030246">
    <property type="term" value="F:carbohydrate binding"/>
    <property type="evidence" value="ECO:0007669"/>
    <property type="project" value="InterPro"/>
</dbReference>
<dbReference type="OrthoDB" id="3308423at2"/>
<evidence type="ECO:0000313" key="9">
    <source>
        <dbReference type="EMBL" id="SIS89299.1"/>
    </source>
</evidence>
<dbReference type="SUPFAM" id="SSF49785">
    <property type="entry name" value="Galactose-binding domain-like"/>
    <property type="match status" value="1"/>
</dbReference>
<evidence type="ECO:0000313" key="10">
    <source>
        <dbReference type="Proteomes" id="UP000186026"/>
    </source>
</evidence>
<dbReference type="Pfam" id="PF03422">
    <property type="entry name" value="CBM_6"/>
    <property type="match status" value="1"/>
</dbReference>
<proteinExistence type="inferred from homology"/>
<dbReference type="CDD" id="cd08990">
    <property type="entry name" value="GH43_AXH_like"/>
    <property type="match status" value="1"/>
</dbReference>
<dbReference type="STRING" id="529505.SAMN05421761_107118"/>
<keyword evidence="4" id="KW-0119">Carbohydrate metabolism</keyword>
<dbReference type="Proteomes" id="UP000186026">
    <property type="component" value="Unassembled WGS sequence"/>
</dbReference>
<sequence>MRSFKILSDIHSKKSFLLLIISCLIVEFAIAQNPLIRDQFTADPTARVINGKIYVFPSHDIRCETTQGRPDWFCMEDYHVFSSSNMTDWEDHGMILSQYQVPWADQESFSMWAPDGIERDGKFYFYFPSKAKSRDDSTADPNVNGSSFRIGVAVADTPEGPYRPESNPIDHVHGIDPNVFIDHDGQAYLYWSQHHFFGAKLNSNMLELDSEVITLKDFPDEGLKEGPFVFERNGIYYMTYPHVANKTERIEYATADNPLGPFEFQGVIMDESPVGCWTNHQSIVQYEGQWFLFYHHNDYSPEFDKNRSIRADSLFFDADGKIQKVIPTLRGIGLTKAHAQVQLDRYSDTSEEGFQIEFLDKSNPFLGWKSVLSQPEAWVRYNQVDFEHGELNKAMIKMKAKDISGVLELRIGDLNGQLLSVLTLADSEDWIEKLTDLNSQVSGCHDLFLVFKGDGVLEVDWVSFN</sequence>
<dbReference type="RefSeq" id="WP_139325527.1">
    <property type="nucleotide sequence ID" value="NZ_FTOP01000007.1"/>
</dbReference>
<dbReference type="SUPFAM" id="SSF75005">
    <property type="entry name" value="Arabinanase/levansucrase/invertase"/>
    <property type="match status" value="1"/>
</dbReference>
<name>A0A1N7MTW4_9BACT</name>
<dbReference type="InterPro" id="IPR005084">
    <property type="entry name" value="CBM6"/>
</dbReference>